<evidence type="ECO:0000256" key="3">
    <source>
        <dbReference type="ARBA" id="ARBA00022801"/>
    </source>
</evidence>
<evidence type="ECO:0000313" key="9">
    <source>
        <dbReference type="Proteomes" id="UP001500141"/>
    </source>
</evidence>
<dbReference type="SUPFAM" id="SSF52743">
    <property type="entry name" value="Subtilisin-like"/>
    <property type="match status" value="1"/>
</dbReference>
<dbReference type="PANTHER" id="PTHR43806:SF11">
    <property type="entry name" value="CEREVISIN-RELATED"/>
    <property type="match status" value="1"/>
</dbReference>
<dbReference type="PRINTS" id="PR00723">
    <property type="entry name" value="SUBTILISIN"/>
</dbReference>
<gene>
    <name evidence="8" type="ORF">GCM10023230_25380</name>
</gene>
<feature type="active site" description="Charge relay system" evidence="5">
    <location>
        <position position="226"/>
    </location>
</feature>
<dbReference type="Gene3D" id="3.40.50.200">
    <property type="entry name" value="Peptidase S8/S53 domain"/>
    <property type="match status" value="1"/>
</dbReference>
<dbReference type="PROSITE" id="PS51892">
    <property type="entry name" value="SUBTILASE"/>
    <property type="match status" value="1"/>
</dbReference>
<dbReference type="EMBL" id="BAABIP010000020">
    <property type="protein sequence ID" value="GAA4773638.1"/>
    <property type="molecule type" value="Genomic_DNA"/>
</dbReference>
<keyword evidence="6" id="KW-0732">Signal</keyword>
<dbReference type="Proteomes" id="UP001500141">
    <property type="component" value="Unassembled WGS sequence"/>
</dbReference>
<keyword evidence="3 5" id="KW-0378">Hydrolase</keyword>
<proteinExistence type="inferred from homology"/>
<evidence type="ECO:0000256" key="1">
    <source>
        <dbReference type="ARBA" id="ARBA00011073"/>
    </source>
</evidence>
<dbReference type="PANTHER" id="PTHR43806">
    <property type="entry name" value="PEPTIDASE S8"/>
    <property type="match status" value="1"/>
</dbReference>
<dbReference type="InterPro" id="IPR036852">
    <property type="entry name" value="Peptidase_S8/S53_dom_sf"/>
</dbReference>
<feature type="active site" description="Charge relay system" evidence="5">
    <location>
        <position position="176"/>
    </location>
</feature>
<comment type="similarity">
    <text evidence="1 5">Belongs to the peptidase S8 family.</text>
</comment>
<accession>A0ABP9A635</accession>
<sequence length="433" mass="48364">MKKLIIFFIVFNLSLACTVPSQDENFNSTSLEQQQNKRVAVNANTVVKNYSSNSLVIKYGNWVDSNQKRFLRSYFNVSSYQLCNKCSNASIELWMFDDNIEIEPKKETINNPTGGFGYPTNPNEREKAIAYVEFNYTINTSTKSRLLKTSITPSSNTNYTNHIKTINNGLTIAVFDTGINPSFGNAAHFPEKFLYNAASDGIPGVYSGWDFVNNDDNTFDDDPNIHGSAVTSIITRNLNYYNIPYQILPLKVCNSNGKGNYFNLICSLNFALERKASILQMSLGWYNIFENPSNNIFTNLVSQYPNVTLICSAGNDEINNDLQTHFPSGYPINNIIAVASCNQNATDISNWSNYGKTTVDFFAKGEGIDFLQTSIQGTSFASPNVAAKVAFFKNNNPTISNLSLLYNLNMIGVTKPPSFNNSKLVKYDKIINP</sequence>
<organism evidence="8 9">
    <name type="scientific">Flavobacterium hankyongi</name>
    <dbReference type="NCBI Taxonomy" id="1176532"/>
    <lineage>
        <taxon>Bacteria</taxon>
        <taxon>Pseudomonadati</taxon>
        <taxon>Bacteroidota</taxon>
        <taxon>Flavobacteriia</taxon>
        <taxon>Flavobacteriales</taxon>
        <taxon>Flavobacteriaceae</taxon>
        <taxon>Flavobacterium</taxon>
    </lineage>
</organism>
<feature type="domain" description="Peptidase S8/S53" evidence="7">
    <location>
        <begin position="168"/>
        <end position="401"/>
    </location>
</feature>
<dbReference type="RefSeq" id="WP_264542510.1">
    <property type="nucleotide sequence ID" value="NZ_BAABIP010000020.1"/>
</dbReference>
<evidence type="ECO:0000256" key="5">
    <source>
        <dbReference type="PROSITE-ProRule" id="PRU01240"/>
    </source>
</evidence>
<feature type="chain" id="PRO_5046415991" description="Peptidase S8/S53 domain-containing protein" evidence="6">
    <location>
        <begin position="22"/>
        <end position="433"/>
    </location>
</feature>
<keyword evidence="4 5" id="KW-0720">Serine protease</keyword>
<dbReference type="Pfam" id="PF00082">
    <property type="entry name" value="Peptidase_S8"/>
    <property type="match status" value="1"/>
</dbReference>
<feature type="active site" description="Charge relay system" evidence="5">
    <location>
        <position position="379"/>
    </location>
</feature>
<dbReference type="InterPro" id="IPR000209">
    <property type="entry name" value="Peptidase_S8/S53_dom"/>
</dbReference>
<name>A0ABP9A635_9FLAO</name>
<reference evidence="9" key="1">
    <citation type="journal article" date="2019" name="Int. J. Syst. Evol. Microbiol.">
        <title>The Global Catalogue of Microorganisms (GCM) 10K type strain sequencing project: providing services to taxonomists for standard genome sequencing and annotation.</title>
        <authorList>
            <consortium name="The Broad Institute Genomics Platform"/>
            <consortium name="The Broad Institute Genome Sequencing Center for Infectious Disease"/>
            <person name="Wu L."/>
            <person name="Ma J."/>
        </authorList>
    </citation>
    <scope>NUCLEOTIDE SEQUENCE [LARGE SCALE GENOMIC DNA]</scope>
    <source>
        <strain evidence="9">JCM 18198</strain>
    </source>
</reference>
<feature type="signal peptide" evidence="6">
    <location>
        <begin position="1"/>
        <end position="21"/>
    </location>
</feature>
<evidence type="ECO:0000256" key="4">
    <source>
        <dbReference type="ARBA" id="ARBA00022825"/>
    </source>
</evidence>
<protein>
    <recommendedName>
        <fullName evidence="7">Peptidase S8/S53 domain-containing protein</fullName>
    </recommendedName>
</protein>
<comment type="caution">
    <text evidence="8">The sequence shown here is derived from an EMBL/GenBank/DDBJ whole genome shotgun (WGS) entry which is preliminary data.</text>
</comment>
<evidence type="ECO:0000259" key="7">
    <source>
        <dbReference type="Pfam" id="PF00082"/>
    </source>
</evidence>
<evidence type="ECO:0000313" key="8">
    <source>
        <dbReference type="EMBL" id="GAA4773638.1"/>
    </source>
</evidence>
<dbReference type="PROSITE" id="PS51257">
    <property type="entry name" value="PROKAR_LIPOPROTEIN"/>
    <property type="match status" value="1"/>
</dbReference>
<dbReference type="InterPro" id="IPR015500">
    <property type="entry name" value="Peptidase_S8_subtilisin-rel"/>
</dbReference>
<dbReference type="InterPro" id="IPR023828">
    <property type="entry name" value="Peptidase_S8_Ser-AS"/>
</dbReference>
<keyword evidence="2 5" id="KW-0645">Protease</keyword>
<evidence type="ECO:0000256" key="6">
    <source>
        <dbReference type="SAM" id="SignalP"/>
    </source>
</evidence>
<keyword evidence="9" id="KW-1185">Reference proteome</keyword>
<dbReference type="PROSITE" id="PS00138">
    <property type="entry name" value="SUBTILASE_SER"/>
    <property type="match status" value="1"/>
</dbReference>
<evidence type="ECO:0000256" key="2">
    <source>
        <dbReference type="ARBA" id="ARBA00022670"/>
    </source>
</evidence>
<dbReference type="InterPro" id="IPR050131">
    <property type="entry name" value="Peptidase_S8_subtilisin-like"/>
</dbReference>